<dbReference type="Pfam" id="PF01048">
    <property type="entry name" value="PNP_UDP_1"/>
    <property type="match status" value="1"/>
</dbReference>
<gene>
    <name evidence="2" type="ORF">SAMN06296008_11817</name>
</gene>
<dbReference type="GO" id="GO:0019284">
    <property type="term" value="P:L-methionine salvage from S-adenosylmethionine"/>
    <property type="evidence" value="ECO:0007669"/>
    <property type="project" value="TreeGrafter"/>
</dbReference>
<dbReference type="Proteomes" id="UP000192708">
    <property type="component" value="Unassembled WGS sequence"/>
</dbReference>
<dbReference type="SUPFAM" id="SSF53167">
    <property type="entry name" value="Purine and uridine phosphorylases"/>
    <property type="match status" value="1"/>
</dbReference>
<dbReference type="OrthoDB" id="9792278at2"/>
<sequence>MKNSLVVIVALEDEFDSKLLSSHIPVIYSGIGKVNAAIATYKAILEFNPRLIINYGTVGKITKDLSGLITIGSVIQRDMIAEPLSPRGTVPFSKKPNTHSSLLEGHLCGTGDSFVTEQDHWLIQNGIDVVDMELFAIASVAHEHQVNWISYKFISDDANEASGQEWSKQVNQGQQLFLEKLRHHMHQLG</sequence>
<dbReference type="EMBL" id="FWXJ01000018">
    <property type="protein sequence ID" value="SMC79259.1"/>
    <property type="molecule type" value="Genomic_DNA"/>
</dbReference>
<dbReference type="RefSeq" id="WP_084285688.1">
    <property type="nucleotide sequence ID" value="NZ_FWXJ01000018.1"/>
</dbReference>
<evidence type="ECO:0000259" key="1">
    <source>
        <dbReference type="Pfam" id="PF01048"/>
    </source>
</evidence>
<keyword evidence="3" id="KW-1185">Reference proteome</keyword>
<dbReference type="GO" id="GO:0008782">
    <property type="term" value="F:adenosylhomocysteine nucleosidase activity"/>
    <property type="evidence" value="ECO:0007669"/>
    <property type="project" value="TreeGrafter"/>
</dbReference>
<name>A0A1W2C245_9BURK</name>
<dbReference type="Gene3D" id="3.40.50.1580">
    <property type="entry name" value="Nucleoside phosphorylase domain"/>
    <property type="match status" value="1"/>
</dbReference>
<feature type="domain" description="Nucleoside phosphorylase" evidence="1">
    <location>
        <begin position="25"/>
        <end position="176"/>
    </location>
</feature>
<dbReference type="PANTHER" id="PTHR46832:SF1">
    <property type="entry name" value="5'-METHYLTHIOADENOSINE_S-ADENOSYLHOMOCYSTEINE NUCLEOSIDASE"/>
    <property type="match status" value="1"/>
</dbReference>
<dbReference type="GO" id="GO:0005829">
    <property type="term" value="C:cytosol"/>
    <property type="evidence" value="ECO:0007669"/>
    <property type="project" value="TreeGrafter"/>
</dbReference>
<dbReference type="AlphaFoldDB" id="A0A1W2C245"/>
<protein>
    <submittedName>
        <fullName evidence="2">Adenosylhomocysteine nucleosidase</fullName>
    </submittedName>
</protein>
<dbReference type="GO" id="GO:0008930">
    <property type="term" value="F:methylthioadenosine nucleosidase activity"/>
    <property type="evidence" value="ECO:0007669"/>
    <property type="project" value="TreeGrafter"/>
</dbReference>
<evidence type="ECO:0000313" key="3">
    <source>
        <dbReference type="Proteomes" id="UP000192708"/>
    </source>
</evidence>
<dbReference type="PANTHER" id="PTHR46832">
    <property type="entry name" value="5'-METHYLTHIOADENOSINE/S-ADENOSYLHOMOCYSTEINE NUCLEOSIDASE"/>
    <property type="match status" value="1"/>
</dbReference>
<proteinExistence type="predicted"/>
<dbReference type="InterPro" id="IPR000845">
    <property type="entry name" value="Nucleoside_phosphorylase_d"/>
</dbReference>
<reference evidence="2 3" key="1">
    <citation type="submission" date="2017-04" db="EMBL/GenBank/DDBJ databases">
        <authorList>
            <person name="Afonso C.L."/>
            <person name="Miller P.J."/>
            <person name="Scott M.A."/>
            <person name="Spackman E."/>
            <person name="Goraichik I."/>
            <person name="Dimitrov K.M."/>
            <person name="Suarez D.L."/>
            <person name="Swayne D.E."/>
        </authorList>
    </citation>
    <scope>NUCLEOTIDE SEQUENCE [LARGE SCALE GENOMIC DNA]</scope>
    <source>
        <strain evidence="2 3">VK13</strain>
    </source>
</reference>
<accession>A0A1W2C245</accession>
<dbReference type="InterPro" id="IPR035994">
    <property type="entry name" value="Nucleoside_phosphorylase_sf"/>
</dbReference>
<dbReference type="GO" id="GO:0009116">
    <property type="term" value="P:nucleoside metabolic process"/>
    <property type="evidence" value="ECO:0007669"/>
    <property type="project" value="InterPro"/>
</dbReference>
<dbReference type="STRING" id="1938817.SAMN06296008_11817"/>
<organism evidence="2 3">
    <name type="scientific">Polynucleobacter kasalickyi</name>
    <dbReference type="NCBI Taxonomy" id="1938817"/>
    <lineage>
        <taxon>Bacteria</taxon>
        <taxon>Pseudomonadati</taxon>
        <taxon>Pseudomonadota</taxon>
        <taxon>Betaproteobacteria</taxon>
        <taxon>Burkholderiales</taxon>
        <taxon>Burkholderiaceae</taxon>
        <taxon>Polynucleobacter</taxon>
    </lineage>
</organism>
<evidence type="ECO:0000313" key="2">
    <source>
        <dbReference type="EMBL" id="SMC79259.1"/>
    </source>
</evidence>